<evidence type="ECO:0000256" key="1">
    <source>
        <dbReference type="SAM" id="MobiDB-lite"/>
    </source>
</evidence>
<dbReference type="Pfam" id="PF03837">
    <property type="entry name" value="RecT"/>
    <property type="match status" value="1"/>
</dbReference>
<dbReference type="NCBIfam" id="TIGR00616">
    <property type="entry name" value="rect"/>
    <property type="match status" value="1"/>
</dbReference>
<dbReference type="GO" id="GO:0006259">
    <property type="term" value="P:DNA metabolic process"/>
    <property type="evidence" value="ECO:0007669"/>
    <property type="project" value="InterPro"/>
</dbReference>
<dbReference type="EMBL" id="BK014705">
    <property type="protein sequence ID" value="DAD68614.1"/>
    <property type="molecule type" value="Genomic_DNA"/>
</dbReference>
<dbReference type="InterPro" id="IPR018330">
    <property type="entry name" value="RecT_fam"/>
</dbReference>
<feature type="compositionally biased region" description="Acidic residues" evidence="1">
    <location>
        <begin position="258"/>
        <end position="278"/>
    </location>
</feature>
<evidence type="ECO:0000313" key="2">
    <source>
        <dbReference type="EMBL" id="DAD68614.1"/>
    </source>
</evidence>
<dbReference type="GO" id="GO:0003677">
    <property type="term" value="F:DNA binding"/>
    <property type="evidence" value="ECO:0007669"/>
    <property type="project" value="InterPro"/>
</dbReference>
<organism evidence="2">
    <name type="scientific">Siphoviridae sp. ctABi4</name>
    <dbReference type="NCBI Taxonomy" id="2823566"/>
    <lineage>
        <taxon>Viruses</taxon>
        <taxon>Duplodnaviria</taxon>
        <taxon>Heunggongvirae</taxon>
        <taxon>Uroviricota</taxon>
        <taxon>Caudoviricetes</taxon>
    </lineage>
</organism>
<proteinExistence type="predicted"/>
<sequence>MSNYNMTKSSNTAMQGKPKFSAMLSTKGFQQALANSLKSHKEIQKFSAAITSVVSTNKELEKCDAGTILSAALCGHSLGLPPSPQLGQYYLVPFNDRKNNRTVATFVLGYRGYIQLAIRSGQYKRLNVVEIKEGELVSWNPLTEEIEVKLISDESERAVAKTIGYYACFRYINGFEKALYWSKEKMKEHAIRYSAGYKNDVNKGTSYTFWAKDFDSMAKKTMLRQLISKWGVMSVEMQNAFEADTHAINSDGSVDYEVSEEYDTEPNLDDIPPFEEEPPVMSVESEPFSIDDLAE</sequence>
<accession>A0A8S5LF90</accession>
<feature type="compositionally biased region" description="Low complexity" evidence="1">
    <location>
        <begin position="279"/>
        <end position="288"/>
    </location>
</feature>
<feature type="region of interest" description="Disordered" evidence="1">
    <location>
        <begin position="258"/>
        <end position="295"/>
    </location>
</feature>
<name>A0A8S5LF90_9CAUD</name>
<reference evidence="2" key="1">
    <citation type="journal article" date="2021" name="Proc. Natl. Acad. Sci. U.S.A.">
        <title>A Catalog of Tens of Thousands of Viruses from Human Metagenomes Reveals Hidden Associations with Chronic Diseases.</title>
        <authorList>
            <person name="Tisza M.J."/>
            <person name="Buck C.B."/>
        </authorList>
    </citation>
    <scope>NUCLEOTIDE SEQUENCE</scope>
    <source>
        <strain evidence="2">CtABi4</strain>
    </source>
</reference>
<dbReference type="InterPro" id="IPR004590">
    <property type="entry name" value="ssDNA_annealing_RecT"/>
</dbReference>
<protein>
    <submittedName>
        <fullName evidence="2">RecT protein</fullName>
    </submittedName>
</protein>